<evidence type="ECO:0000256" key="1">
    <source>
        <dbReference type="SAM" id="MobiDB-lite"/>
    </source>
</evidence>
<dbReference type="Proteomes" id="UP000030108">
    <property type="component" value="Unassembled WGS sequence"/>
</dbReference>
<feature type="region of interest" description="Disordered" evidence="1">
    <location>
        <begin position="384"/>
        <end position="413"/>
    </location>
</feature>
<sequence length="584" mass="62090">MAQLQSSPPAHIHHPNSRSLPPAFNRSSSITSTRRRVRTADHETPSPCRPAPDPSPGHAKDPTPPSTRKRAATLLQTIHSRAIRGSPKIGFSSKANPSLDSSSITARKGVSPKLGLGQFSPRLEIEDRPKNENGSLAVTFEDSPGLMSSWSSALRLDPFHSPGCSDSPMDDLGIKTGSMNVLETRERPASPTPTRGLCIGGNKTMSVSELFHPSVGADATVDDSGVSSDRYDHAGNLGFMDNTLPTLANPSAQATPQTQPALARAESYAERTNQLGLALLAPPANMRPKPTNGPLEIGFDSFFSPASERPLPEPRYGEVSSERVVKLGHSQETLTTAYVTASESGVSPISEQPERDSASVGPGVIGSPSTLHSQMAELDDIACPSSTPGDLQATTRGESLNESLREGDSSQSLNVEYGRAERSLRALDSFPSMLRGSLSCFPEDVSLNTPILPSTGTGPSELTRLEAFDIMLLPADDLTQGCLVLTRVGDDSGECEENEATSDNTGGISFMVAHEASNLVARSEEDSILSPDLSEHVTEHTDSIISREHSNMRSSVDSIVSGRRADRSSNGLKFAAQLFLSPGH</sequence>
<reference evidence="3" key="1">
    <citation type="journal article" date="2014" name="Genome Announc.">
        <title>Draft genome sequence of the plant-pathogenic soil fungus Rhizoctonia solani anastomosis group 3 strain Rhs1AP.</title>
        <authorList>
            <person name="Cubeta M.A."/>
            <person name="Thomas E."/>
            <person name="Dean R.A."/>
            <person name="Jabaji S."/>
            <person name="Neate S.M."/>
            <person name="Tavantzis S."/>
            <person name="Toda T."/>
            <person name="Vilgalys R."/>
            <person name="Bharathan N."/>
            <person name="Fedorova-Abrams N."/>
            <person name="Pakala S.B."/>
            <person name="Pakala S.M."/>
            <person name="Zafar N."/>
            <person name="Joardar V."/>
            <person name="Losada L."/>
            <person name="Nierman W.C."/>
        </authorList>
    </citation>
    <scope>NUCLEOTIDE SEQUENCE [LARGE SCALE GENOMIC DNA]</scope>
    <source>
        <strain evidence="3">AG-3</strain>
    </source>
</reference>
<feature type="region of interest" description="Disordered" evidence="1">
    <location>
        <begin position="342"/>
        <end position="370"/>
    </location>
</feature>
<evidence type="ECO:0000313" key="2">
    <source>
        <dbReference type="EMBL" id="EUC59406.1"/>
    </source>
</evidence>
<comment type="caution">
    <text evidence="2">The sequence shown here is derived from an EMBL/GenBank/DDBJ whole genome shotgun (WGS) entry which is preliminary data.</text>
</comment>
<dbReference type="EMBL" id="JATN01000321">
    <property type="protein sequence ID" value="EUC59406.1"/>
    <property type="molecule type" value="Genomic_DNA"/>
</dbReference>
<feature type="compositionally biased region" description="Polar residues" evidence="1">
    <location>
        <begin position="384"/>
        <end position="402"/>
    </location>
</feature>
<organism evidence="2 3">
    <name type="scientific">Rhizoctonia solani AG-3 Rhs1AP</name>
    <dbReference type="NCBI Taxonomy" id="1086054"/>
    <lineage>
        <taxon>Eukaryota</taxon>
        <taxon>Fungi</taxon>
        <taxon>Dikarya</taxon>
        <taxon>Basidiomycota</taxon>
        <taxon>Agaricomycotina</taxon>
        <taxon>Agaricomycetes</taxon>
        <taxon>Cantharellales</taxon>
        <taxon>Ceratobasidiaceae</taxon>
        <taxon>Rhizoctonia</taxon>
    </lineage>
</organism>
<proteinExistence type="predicted"/>
<feature type="region of interest" description="Disordered" evidence="1">
    <location>
        <begin position="81"/>
        <end position="106"/>
    </location>
</feature>
<name>A0A0A1ULN9_9AGAM</name>
<feature type="non-terminal residue" evidence="2">
    <location>
        <position position="584"/>
    </location>
</feature>
<accession>A0A0A1ULN9</accession>
<feature type="compositionally biased region" description="Polar residues" evidence="1">
    <location>
        <begin position="93"/>
        <end position="105"/>
    </location>
</feature>
<evidence type="ECO:0000313" key="3">
    <source>
        <dbReference type="Proteomes" id="UP000030108"/>
    </source>
</evidence>
<gene>
    <name evidence="2" type="ORF">RSOL_313330</name>
</gene>
<dbReference type="AlphaFoldDB" id="A0A0A1ULN9"/>
<dbReference type="OrthoDB" id="3168728at2759"/>
<feature type="region of interest" description="Disordered" evidence="1">
    <location>
        <begin position="1"/>
        <end position="68"/>
    </location>
</feature>
<protein>
    <submittedName>
        <fullName evidence="2">Nitrate reductase</fullName>
    </submittedName>
</protein>